<gene>
    <name evidence="1" type="ORF">N6G96_06135</name>
</gene>
<protein>
    <submittedName>
        <fullName evidence="1">DUF771 domain-containing protein</fullName>
    </submittedName>
</protein>
<dbReference type="EMBL" id="CP104778">
    <property type="protein sequence ID" value="WPC20885.1"/>
    <property type="molecule type" value="Genomic_DNA"/>
</dbReference>
<evidence type="ECO:0000313" key="2">
    <source>
        <dbReference type="Proteomes" id="UP001302696"/>
    </source>
</evidence>
<organism evidence="1 2">
    <name type="scientific">Pediococcus inopinatus</name>
    <dbReference type="NCBI Taxonomy" id="114090"/>
    <lineage>
        <taxon>Bacteria</taxon>
        <taxon>Bacillati</taxon>
        <taxon>Bacillota</taxon>
        <taxon>Bacilli</taxon>
        <taxon>Lactobacillales</taxon>
        <taxon>Lactobacillaceae</taxon>
        <taxon>Pediococcus</taxon>
    </lineage>
</organism>
<proteinExistence type="predicted"/>
<reference evidence="2" key="1">
    <citation type="submission" date="2024-06" db="EMBL/GenBank/DDBJ databases">
        <authorList>
            <person name="Chang H.C."/>
            <person name="Mun S.Y."/>
        </authorList>
    </citation>
    <scope>NUCLEOTIDE SEQUENCE [LARGE SCALE GENOMIC DNA]</scope>
    <source>
        <strain evidence="2">KT1</strain>
    </source>
</reference>
<dbReference type="Pfam" id="PF05595">
    <property type="entry name" value="DUF771"/>
    <property type="match status" value="1"/>
</dbReference>
<name>A0ABZ0Q1R4_9LACO</name>
<sequence length="100" mass="11491">MTELTVKIPIPDFTKALYDQAQQSIIGQSWTITDLRKWLGGKSVTWIKSSILYNPKYSHEIASMEAKGQIHVSSGKGNAWRFKATAMAEFIEKHYEELEW</sequence>
<keyword evidence="2" id="KW-1185">Reference proteome</keyword>
<accession>A0ABZ0Q1R4</accession>
<dbReference type="RefSeq" id="WP_323708972.1">
    <property type="nucleotide sequence ID" value="NZ_CP104778.1"/>
</dbReference>
<evidence type="ECO:0000313" key="1">
    <source>
        <dbReference type="EMBL" id="WPC20885.1"/>
    </source>
</evidence>
<dbReference type="Proteomes" id="UP001302696">
    <property type="component" value="Chromosome"/>
</dbReference>
<dbReference type="InterPro" id="IPR008489">
    <property type="entry name" value="DUF771"/>
</dbReference>